<dbReference type="GO" id="GO:0007019">
    <property type="term" value="P:microtubule depolymerization"/>
    <property type="evidence" value="ECO:0007669"/>
    <property type="project" value="TreeGrafter"/>
</dbReference>
<evidence type="ECO:0000259" key="18">
    <source>
        <dbReference type="PROSITE" id="PS50105"/>
    </source>
</evidence>
<feature type="compositionally biased region" description="Low complexity" evidence="16">
    <location>
        <begin position="786"/>
        <end position="797"/>
    </location>
</feature>
<keyword evidence="4" id="KW-0677">Repeat</keyword>
<dbReference type="GO" id="GO:0005634">
    <property type="term" value="C:nucleus"/>
    <property type="evidence" value="ECO:0007669"/>
    <property type="project" value="UniProtKB-SubCell"/>
</dbReference>
<evidence type="ECO:0000256" key="13">
    <source>
        <dbReference type="PROSITE-ProRule" id="PRU00042"/>
    </source>
</evidence>
<evidence type="ECO:0000256" key="16">
    <source>
        <dbReference type="SAM" id="MobiDB-lite"/>
    </source>
</evidence>
<keyword evidence="6 13" id="KW-0863">Zinc-finger</keyword>
<feature type="compositionally biased region" description="Polar residues" evidence="16">
    <location>
        <begin position="182"/>
        <end position="202"/>
    </location>
</feature>
<dbReference type="Proteomes" id="UP000717996">
    <property type="component" value="Unassembled WGS sequence"/>
</dbReference>
<evidence type="ECO:0000256" key="5">
    <source>
        <dbReference type="ARBA" id="ARBA00022741"/>
    </source>
</evidence>
<feature type="domain" description="SAM" evidence="18">
    <location>
        <begin position="118"/>
        <end position="178"/>
    </location>
</feature>
<dbReference type="SMART" id="SM00129">
    <property type="entry name" value="KISc"/>
    <property type="match status" value="1"/>
</dbReference>
<evidence type="ECO:0000259" key="19">
    <source>
        <dbReference type="PROSITE" id="PS50157"/>
    </source>
</evidence>
<dbReference type="Gene3D" id="3.40.850.10">
    <property type="entry name" value="Kinesin motor domain"/>
    <property type="match status" value="1"/>
</dbReference>
<name>A0A9P6XZZ5_RHIOR</name>
<dbReference type="InterPro" id="IPR027640">
    <property type="entry name" value="Kinesin-like_fam"/>
</dbReference>
<keyword evidence="11" id="KW-0539">Nucleus</keyword>
<dbReference type="InterPro" id="IPR013087">
    <property type="entry name" value="Znf_C2H2_type"/>
</dbReference>
<evidence type="ECO:0000256" key="10">
    <source>
        <dbReference type="ARBA" id="ARBA00023175"/>
    </source>
</evidence>
<reference evidence="20" key="1">
    <citation type="journal article" date="2020" name="Microb. Genom.">
        <title>Genetic diversity of clinical and environmental Mucorales isolates obtained from an investigation of mucormycosis cases among solid organ transplant recipients.</title>
        <authorList>
            <person name="Nguyen M.H."/>
            <person name="Kaul D."/>
            <person name="Muto C."/>
            <person name="Cheng S.J."/>
            <person name="Richter R.A."/>
            <person name="Bruno V.M."/>
            <person name="Liu G."/>
            <person name="Beyhan S."/>
            <person name="Sundermann A.J."/>
            <person name="Mounaud S."/>
            <person name="Pasculle A.W."/>
            <person name="Nierman W.C."/>
            <person name="Driscoll E."/>
            <person name="Cumbie R."/>
            <person name="Clancy C.J."/>
            <person name="Dupont C.L."/>
        </authorList>
    </citation>
    <scope>NUCLEOTIDE SEQUENCE</scope>
    <source>
        <strain evidence="20">GL16</strain>
    </source>
</reference>
<dbReference type="GO" id="GO:0003777">
    <property type="term" value="F:microtubule motor activity"/>
    <property type="evidence" value="ECO:0007669"/>
    <property type="project" value="InterPro"/>
</dbReference>
<dbReference type="GO" id="GO:0008270">
    <property type="term" value="F:zinc ion binding"/>
    <property type="evidence" value="ECO:0007669"/>
    <property type="project" value="UniProtKB-KW"/>
</dbReference>
<evidence type="ECO:0000256" key="6">
    <source>
        <dbReference type="ARBA" id="ARBA00022771"/>
    </source>
</evidence>
<feature type="compositionally biased region" description="Basic and acidic residues" evidence="16">
    <location>
        <begin position="722"/>
        <end position="738"/>
    </location>
</feature>
<feature type="compositionally biased region" description="Polar residues" evidence="16">
    <location>
        <begin position="798"/>
        <end position="812"/>
    </location>
</feature>
<evidence type="ECO:0000256" key="4">
    <source>
        <dbReference type="ARBA" id="ARBA00022737"/>
    </source>
</evidence>
<dbReference type="PROSITE" id="PS00028">
    <property type="entry name" value="ZINC_FINGER_C2H2_1"/>
    <property type="match status" value="2"/>
</dbReference>
<keyword evidence="2 15" id="KW-0493">Microtubule</keyword>
<keyword evidence="3" id="KW-0479">Metal-binding</keyword>
<dbReference type="Pfam" id="PF07647">
    <property type="entry name" value="SAM_2"/>
    <property type="match status" value="1"/>
</dbReference>
<evidence type="ECO:0000256" key="3">
    <source>
        <dbReference type="ARBA" id="ARBA00022723"/>
    </source>
</evidence>
<comment type="subcellular location">
    <subcellularLocation>
        <location evidence="1">Nucleus</location>
    </subcellularLocation>
</comment>
<evidence type="ECO:0000256" key="8">
    <source>
        <dbReference type="ARBA" id="ARBA00022840"/>
    </source>
</evidence>
<dbReference type="FunFam" id="3.40.850.10:FF:000012">
    <property type="entry name" value="Kinesin-like protein"/>
    <property type="match status" value="1"/>
</dbReference>
<evidence type="ECO:0000256" key="12">
    <source>
        <dbReference type="ARBA" id="ARBA00061030"/>
    </source>
</evidence>
<dbReference type="PRINTS" id="PR00380">
    <property type="entry name" value="KINESINHEAVY"/>
</dbReference>
<dbReference type="Pfam" id="PF00225">
    <property type="entry name" value="Kinesin"/>
    <property type="match status" value="1"/>
</dbReference>
<dbReference type="GO" id="GO:0007018">
    <property type="term" value="P:microtubule-based movement"/>
    <property type="evidence" value="ECO:0007669"/>
    <property type="project" value="InterPro"/>
</dbReference>
<protein>
    <recommendedName>
        <fullName evidence="15">Kinesin-like protein</fullName>
    </recommendedName>
</protein>
<evidence type="ECO:0000256" key="11">
    <source>
        <dbReference type="ARBA" id="ARBA00023242"/>
    </source>
</evidence>
<dbReference type="EMBL" id="JAANIT010002480">
    <property type="protein sequence ID" value="KAG1536317.1"/>
    <property type="molecule type" value="Genomic_DNA"/>
</dbReference>
<dbReference type="FunFam" id="3.30.160.60:FF:000100">
    <property type="entry name" value="Zinc finger 45-like"/>
    <property type="match status" value="1"/>
</dbReference>
<dbReference type="FunFam" id="3.30.160.60:FF:000045">
    <property type="entry name" value="ZFP69 zinc finger protein B"/>
    <property type="match status" value="1"/>
</dbReference>
<evidence type="ECO:0000256" key="2">
    <source>
        <dbReference type="ARBA" id="ARBA00022701"/>
    </source>
</evidence>
<dbReference type="InterPro" id="IPR036236">
    <property type="entry name" value="Znf_C2H2_sf"/>
</dbReference>
<evidence type="ECO:0000259" key="17">
    <source>
        <dbReference type="PROSITE" id="PS50067"/>
    </source>
</evidence>
<evidence type="ECO:0000313" key="21">
    <source>
        <dbReference type="Proteomes" id="UP000717996"/>
    </source>
</evidence>
<dbReference type="PROSITE" id="PS00411">
    <property type="entry name" value="KINESIN_MOTOR_1"/>
    <property type="match status" value="1"/>
</dbReference>
<feature type="compositionally biased region" description="Basic and acidic residues" evidence="16">
    <location>
        <begin position="233"/>
        <end position="244"/>
    </location>
</feature>
<feature type="region of interest" description="Disordered" evidence="16">
    <location>
        <begin position="182"/>
        <end position="279"/>
    </location>
</feature>
<dbReference type="GO" id="GO:0005524">
    <property type="term" value="F:ATP binding"/>
    <property type="evidence" value="ECO:0007669"/>
    <property type="project" value="UniProtKB-UniRule"/>
</dbReference>
<gene>
    <name evidence="20" type="ORF">G6F51_011039</name>
</gene>
<dbReference type="InterPro" id="IPR027417">
    <property type="entry name" value="P-loop_NTPase"/>
</dbReference>
<proteinExistence type="inferred from homology"/>
<comment type="caution">
    <text evidence="20">The sequence shown here is derived from an EMBL/GenBank/DDBJ whole genome shotgun (WGS) entry which is preliminary data.</text>
</comment>
<dbReference type="Pfam" id="PF00096">
    <property type="entry name" value="zf-C2H2"/>
    <property type="match status" value="2"/>
</dbReference>
<dbReference type="PROSITE" id="PS50067">
    <property type="entry name" value="KINESIN_MOTOR_2"/>
    <property type="match status" value="1"/>
</dbReference>
<dbReference type="CDD" id="cd01367">
    <property type="entry name" value="KISc_KIF2_like"/>
    <property type="match status" value="1"/>
</dbReference>
<feature type="binding site" evidence="14">
    <location>
        <begin position="410"/>
        <end position="417"/>
    </location>
    <ligand>
        <name>ATP</name>
        <dbReference type="ChEBI" id="CHEBI:30616"/>
    </ligand>
</feature>
<evidence type="ECO:0000256" key="14">
    <source>
        <dbReference type="PROSITE-ProRule" id="PRU00283"/>
    </source>
</evidence>
<dbReference type="Gene3D" id="3.30.160.60">
    <property type="entry name" value="Classic Zinc Finger"/>
    <property type="match status" value="2"/>
</dbReference>
<dbReference type="AlphaFoldDB" id="A0A9P6XZZ5"/>
<dbReference type="PANTHER" id="PTHR47971">
    <property type="entry name" value="KINESIN-RELATED PROTEIN 6"/>
    <property type="match status" value="1"/>
</dbReference>
<keyword evidence="7" id="KW-0862">Zinc</keyword>
<feature type="compositionally biased region" description="Acidic residues" evidence="16">
    <location>
        <begin position="255"/>
        <end position="271"/>
    </location>
</feature>
<sequence>MDIEAANYLLKLSTSSSREQHRMTRKFPISSVGNDKVVNRPSRHHNCPLCPKSFYRLEHLNRHIRTHTGEKPYGCSFDGCQKRFSRSDELSRHLNIHKKIKQVRPHRSLLDLIDRPPWDRALPPVASTHAKKPFFSTHGITHLQSLAQLSLQDYSRLGITSTSDRRKIFGLVQSIRKDIPMATSTSTFTSGLKQQRQPSTRLPQPDMMQRRRPSIIDNKSERIIRSRTMSDAPRPDLQRKDNKRVNLRKSLFMDSPEDEDEEEETEEDDSDDGTRKNRKYRISAPLLDAYGVPMSPAKAASSIRSAQTGFVLPPSDLDQKIRVCVRKRPLNKKELDKAEKDVAPTIGTRSLQINEPKLRLDMSKYTEQHSFTFDDVFDSDVPNSTVYERTALPLVNYIFKGGKATCFAYGQTGSGKTFTMLNPRHGLYILAARDIFTMLRKPENEYLTAWIGLYEIYQGQLYDLLNERKKLFAREDGKSNVIITGLKEYPIDNVDKLIQIFEYGSSVRTTGSTGANDSSSRSHAVLQILLKHKENKKRIHGKLSFIDLAGSERGADRGEADTKTRMEGAEINKSLLALKECIRALDKDKRHTPFRQSKLTQVLKDSFVGHSRTCMVATISPGGSNSEHTLNTLRYADRVKELKGERDKRQLTANAVQDNNNNIQEEEVYEEVYEEEVYEAYEEEEEEEYFSNESDILDEDTFNEENLFDVDFPHEQDTFIHSATHDDKRLSEPPRSDTETYTQHSSRPNSMVYHRSNTVQYPDQRPLSLQKNFPRSFSTYSKHSTDTASDTSSTYSSPQRSFHPTVNTTSMSAPPLQIDSVPSFSNDHIDEFIRFHRAEIREISDCTKRETKLVANMSLQLSADSQTRNTSEFLKYLQDLDELLEHKLAAVEALRDRISDTVGQIEL</sequence>
<feature type="domain" description="C2H2-type" evidence="19">
    <location>
        <begin position="73"/>
        <end position="102"/>
    </location>
</feature>
<dbReference type="InterPro" id="IPR001660">
    <property type="entry name" value="SAM"/>
</dbReference>
<evidence type="ECO:0000256" key="7">
    <source>
        <dbReference type="ARBA" id="ARBA00022833"/>
    </source>
</evidence>
<dbReference type="PANTHER" id="PTHR47971:SF20">
    <property type="entry name" value="KINESIN-LIKE PROTEIN KIF24"/>
    <property type="match status" value="1"/>
</dbReference>
<feature type="domain" description="Kinesin motor" evidence="17">
    <location>
        <begin position="320"/>
        <end position="642"/>
    </location>
</feature>
<feature type="region of interest" description="Disordered" evidence="16">
    <location>
        <begin position="776"/>
        <end position="813"/>
    </location>
</feature>
<feature type="compositionally biased region" description="Polar residues" evidence="16">
    <location>
        <begin position="739"/>
        <end position="753"/>
    </location>
</feature>
<organism evidence="20 21">
    <name type="scientific">Rhizopus oryzae</name>
    <name type="common">Mucormycosis agent</name>
    <name type="synonym">Rhizopus arrhizus var. delemar</name>
    <dbReference type="NCBI Taxonomy" id="64495"/>
    <lineage>
        <taxon>Eukaryota</taxon>
        <taxon>Fungi</taxon>
        <taxon>Fungi incertae sedis</taxon>
        <taxon>Mucoromycota</taxon>
        <taxon>Mucoromycotina</taxon>
        <taxon>Mucoromycetes</taxon>
        <taxon>Mucorales</taxon>
        <taxon>Mucorineae</taxon>
        <taxon>Rhizopodaceae</taxon>
        <taxon>Rhizopus</taxon>
    </lineage>
</organism>
<dbReference type="InterPro" id="IPR013761">
    <property type="entry name" value="SAM/pointed_sf"/>
</dbReference>
<dbReference type="SUPFAM" id="SSF47769">
    <property type="entry name" value="SAM/Pointed domain"/>
    <property type="match status" value="1"/>
</dbReference>
<keyword evidence="10 14" id="KW-0505">Motor protein</keyword>
<evidence type="ECO:0000256" key="9">
    <source>
        <dbReference type="ARBA" id="ARBA00023125"/>
    </source>
</evidence>
<keyword evidence="8 14" id="KW-0067">ATP-binding</keyword>
<dbReference type="SMART" id="SM00355">
    <property type="entry name" value="ZnF_C2H2"/>
    <property type="match status" value="2"/>
</dbReference>
<comment type="similarity">
    <text evidence="12">Belongs to the TRAFAC class myosin-kinesin ATPase superfamily. Kinesin family. KIN-13 subfamily.</text>
</comment>
<dbReference type="InterPro" id="IPR019821">
    <property type="entry name" value="Kinesin_motor_CS"/>
</dbReference>
<dbReference type="SUPFAM" id="SSF52540">
    <property type="entry name" value="P-loop containing nucleoside triphosphate hydrolases"/>
    <property type="match status" value="1"/>
</dbReference>
<keyword evidence="9" id="KW-0238">DNA-binding</keyword>
<evidence type="ECO:0000256" key="1">
    <source>
        <dbReference type="ARBA" id="ARBA00004123"/>
    </source>
</evidence>
<dbReference type="InterPro" id="IPR001752">
    <property type="entry name" value="Kinesin_motor_dom"/>
</dbReference>
<keyword evidence="5 14" id="KW-0547">Nucleotide-binding</keyword>
<dbReference type="GO" id="GO:0003677">
    <property type="term" value="F:DNA binding"/>
    <property type="evidence" value="ECO:0007669"/>
    <property type="project" value="UniProtKB-KW"/>
</dbReference>
<evidence type="ECO:0000256" key="15">
    <source>
        <dbReference type="RuleBase" id="RU000394"/>
    </source>
</evidence>
<feature type="domain" description="C2H2-type" evidence="19">
    <location>
        <begin position="45"/>
        <end position="72"/>
    </location>
</feature>
<dbReference type="PROSITE" id="PS50157">
    <property type="entry name" value="ZINC_FINGER_C2H2_2"/>
    <property type="match status" value="2"/>
</dbReference>
<evidence type="ECO:0000313" key="20">
    <source>
        <dbReference type="EMBL" id="KAG1536317.1"/>
    </source>
</evidence>
<dbReference type="InterPro" id="IPR036961">
    <property type="entry name" value="Kinesin_motor_dom_sf"/>
</dbReference>
<feature type="region of interest" description="Disordered" evidence="16">
    <location>
        <begin position="722"/>
        <end position="753"/>
    </location>
</feature>
<dbReference type="PROSITE" id="PS50105">
    <property type="entry name" value="SAM_DOMAIN"/>
    <property type="match status" value="1"/>
</dbReference>
<accession>A0A9P6XZZ5</accession>
<dbReference type="GO" id="GO:0008017">
    <property type="term" value="F:microtubule binding"/>
    <property type="evidence" value="ECO:0007669"/>
    <property type="project" value="InterPro"/>
</dbReference>
<dbReference type="SUPFAM" id="SSF57667">
    <property type="entry name" value="beta-beta-alpha zinc fingers"/>
    <property type="match status" value="1"/>
</dbReference>
<dbReference type="GO" id="GO:0005874">
    <property type="term" value="C:microtubule"/>
    <property type="evidence" value="ECO:0007669"/>
    <property type="project" value="UniProtKB-KW"/>
</dbReference>